<sequence>MFRIRLFNSRGGTLIVLLKERESRTFSQELNEANYYQGPSSFDVSAMQAELEQLPKHSYDQGSIIEFNNSISFEARIREVGAQLKHTMLAQAPHLIRERIVHKMGVVCTLQEGDDFGKLALVNDSPRAATITLREDQAQFLTVDKHDFNRFALFHIKNR</sequence>
<evidence type="ECO:0000259" key="1">
    <source>
        <dbReference type="PROSITE" id="PS50042"/>
    </source>
</evidence>
<dbReference type="InterPro" id="IPR018490">
    <property type="entry name" value="cNMP-bd_dom_sf"/>
</dbReference>
<reference evidence="4" key="1">
    <citation type="submission" date="2017-02" db="UniProtKB">
        <authorList>
            <consortium name="WormBaseParasite"/>
        </authorList>
    </citation>
    <scope>IDENTIFICATION</scope>
</reference>
<dbReference type="AlphaFoldDB" id="A0A0N4YVZ0"/>
<evidence type="ECO:0000313" key="4">
    <source>
        <dbReference type="WBParaSite" id="NBR_0002141201-mRNA-1"/>
    </source>
</evidence>
<dbReference type="EMBL" id="UYSL01026305">
    <property type="protein sequence ID" value="VDL85159.1"/>
    <property type="molecule type" value="Genomic_DNA"/>
</dbReference>
<dbReference type="Gene3D" id="2.60.120.10">
    <property type="entry name" value="Jelly Rolls"/>
    <property type="match status" value="1"/>
</dbReference>
<protein>
    <submittedName>
        <fullName evidence="4">Rap guanine nucleotide exchange factor 1 (inferred by orthology to a C. elegans protein)</fullName>
    </submittedName>
</protein>
<organism evidence="4">
    <name type="scientific">Nippostrongylus brasiliensis</name>
    <name type="common">Rat hookworm</name>
    <dbReference type="NCBI Taxonomy" id="27835"/>
    <lineage>
        <taxon>Eukaryota</taxon>
        <taxon>Metazoa</taxon>
        <taxon>Ecdysozoa</taxon>
        <taxon>Nematoda</taxon>
        <taxon>Chromadorea</taxon>
        <taxon>Rhabditida</taxon>
        <taxon>Rhabditina</taxon>
        <taxon>Rhabditomorpha</taxon>
        <taxon>Strongyloidea</taxon>
        <taxon>Heligmosomidae</taxon>
        <taxon>Nippostrongylus</taxon>
    </lineage>
</organism>
<dbReference type="InterPro" id="IPR014710">
    <property type="entry name" value="RmlC-like_jellyroll"/>
</dbReference>
<name>A0A0N4YVZ0_NIPBR</name>
<dbReference type="SUPFAM" id="SSF51206">
    <property type="entry name" value="cAMP-binding domain-like"/>
    <property type="match status" value="1"/>
</dbReference>
<proteinExistence type="predicted"/>
<evidence type="ECO:0000313" key="3">
    <source>
        <dbReference type="Proteomes" id="UP000271162"/>
    </source>
</evidence>
<reference evidence="2 3" key="2">
    <citation type="submission" date="2018-11" db="EMBL/GenBank/DDBJ databases">
        <authorList>
            <consortium name="Pathogen Informatics"/>
        </authorList>
    </citation>
    <scope>NUCLEOTIDE SEQUENCE [LARGE SCALE GENOMIC DNA]</scope>
</reference>
<feature type="domain" description="Cyclic nucleotide-binding" evidence="1">
    <location>
        <begin position="106"/>
        <end position="151"/>
    </location>
</feature>
<gene>
    <name evidence="2" type="ORF">NBR_LOCUS21413</name>
</gene>
<dbReference type="Proteomes" id="UP000271162">
    <property type="component" value="Unassembled WGS sequence"/>
</dbReference>
<dbReference type="STRING" id="27835.A0A0N4YVZ0"/>
<evidence type="ECO:0000313" key="2">
    <source>
        <dbReference type="EMBL" id="VDL85159.1"/>
    </source>
</evidence>
<dbReference type="PROSITE" id="PS50042">
    <property type="entry name" value="CNMP_BINDING_3"/>
    <property type="match status" value="1"/>
</dbReference>
<dbReference type="InterPro" id="IPR000595">
    <property type="entry name" value="cNMP-bd_dom"/>
</dbReference>
<dbReference type="WBParaSite" id="NBR_0002141201-mRNA-1">
    <property type="protein sequence ID" value="NBR_0002141201-mRNA-1"/>
    <property type="gene ID" value="NBR_0002141201"/>
</dbReference>
<keyword evidence="3" id="KW-1185">Reference proteome</keyword>
<accession>A0A0N4YVZ0</accession>